<organism evidence="2 3">
    <name type="scientific">Helicocarpus griseus UAMH5409</name>
    <dbReference type="NCBI Taxonomy" id="1447875"/>
    <lineage>
        <taxon>Eukaryota</taxon>
        <taxon>Fungi</taxon>
        <taxon>Dikarya</taxon>
        <taxon>Ascomycota</taxon>
        <taxon>Pezizomycotina</taxon>
        <taxon>Eurotiomycetes</taxon>
        <taxon>Eurotiomycetidae</taxon>
        <taxon>Onygenales</taxon>
        <taxon>Ajellomycetaceae</taxon>
        <taxon>Helicocarpus</taxon>
    </lineage>
</organism>
<dbReference type="AlphaFoldDB" id="A0A2B7YAZ6"/>
<dbReference type="Proteomes" id="UP000223968">
    <property type="component" value="Unassembled WGS sequence"/>
</dbReference>
<feature type="region of interest" description="Disordered" evidence="1">
    <location>
        <begin position="41"/>
        <end position="142"/>
    </location>
</feature>
<proteinExistence type="predicted"/>
<feature type="compositionally biased region" description="Basic and acidic residues" evidence="1">
    <location>
        <begin position="106"/>
        <end position="141"/>
    </location>
</feature>
<name>A0A2B7YAZ6_9EURO</name>
<evidence type="ECO:0000256" key="1">
    <source>
        <dbReference type="SAM" id="MobiDB-lite"/>
    </source>
</evidence>
<reference evidence="2 3" key="1">
    <citation type="submission" date="2017-10" db="EMBL/GenBank/DDBJ databases">
        <title>Comparative genomics in systemic dimorphic fungi from Ajellomycetaceae.</title>
        <authorList>
            <person name="Munoz J.F."/>
            <person name="Mcewen J.G."/>
            <person name="Clay O.K."/>
            <person name="Cuomo C.A."/>
        </authorList>
    </citation>
    <scope>NUCLEOTIDE SEQUENCE [LARGE SCALE GENOMIC DNA]</scope>
    <source>
        <strain evidence="2 3">UAMH5409</strain>
    </source>
</reference>
<sequence length="167" mass="19288">MHRLPRTIIPQAKLRLPASSSQLSSPVAAVYQPSIQSAAGIRRYASNGKENKSSGNEEEHYHRQHDPTPDRSEPPRFSEDFDRRIPSNKARPALSDQYLHSGADPQHPKREQPGPEDVKKEEDTKKDVEKHNEDMERRYDRAYSQIDQKGEFKTLEDEVVRFRNKGE</sequence>
<evidence type="ECO:0000313" key="3">
    <source>
        <dbReference type="Proteomes" id="UP000223968"/>
    </source>
</evidence>
<gene>
    <name evidence="2" type="ORF">AJ79_00918</name>
</gene>
<accession>A0A2B7YAZ6</accession>
<dbReference type="STRING" id="1447875.A0A2B7YAZ6"/>
<protein>
    <submittedName>
        <fullName evidence="2">Uncharacterized protein</fullName>
    </submittedName>
</protein>
<comment type="caution">
    <text evidence="2">The sequence shown here is derived from an EMBL/GenBank/DDBJ whole genome shotgun (WGS) entry which is preliminary data.</text>
</comment>
<dbReference type="EMBL" id="PDNB01000008">
    <property type="protein sequence ID" value="PGH17777.1"/>
    <property type="molecule type" value="Genomic_DNA"/>
</dbReference>
<feature type="region of interest" description="Disordered" evidence="1">
    <location>
        <begin position="1"/>
        <end position="26"/>
    </location>
</feature>
<keyword evidence="3" id="KW-1185">Reference proteome</keyword>
<dbReference type="OrthoDB" id="5334244at2759"/>
<evidence type="ECO:0000313" key="2">
    <source>
        <dbReference type="EMBL" id="PGH17777.1"/>
    </source>
</evidence>
<feature type="compositionally biased region" description="Basic and acidic residues" evidence="1">
    <location>
        <begin position="49"/>
        <end position="85"/>
    </location>
</feature>